<sequence length="385" mass="43478">MSTTTATTTTNLPHNLKPENLSTSNIPTSQLPQKTILDLLNTKCTTSLHHLKQAHAVVLKSGHFQDHYVAGTLVKCYANSPSSNLDFALKVFHYVPRPNVFVWNLVLKSCLDHNEAFKVVYFYYKMVVANSRPNKFTYPVVFKACTVTGADKEGVQVHAHVVKLGLHGDVHIKSAAIQMYASFGLLMEARQFLDDGQECDVICWNAMIDGYLKCEETKAAKELFDSMVDKNTGSYNAMISGLAKCGRFDEARKLFDEIGDKDEITWSSIIDGYIKGGYYKEALEIIDKLKIEGYSPNASKVLFDIEEEEKETALKYHSEKLAIAFGFINTNPGTTIRIVKNLRVCEDCHSATKLISKVFERDIIVRDRVRYHHFKNGKCSCNDFW</sequence>
<gene>
    <name evidence="1" type="ORF">Pint_19575</name>
</gene>
<dbReference type="Proteomes" id="UP001163603">
    <property type="component" value="Chromosome 13"/>
</dbReference>
<protein>
    <submittedName>
        <fullName evidence="1">Uncharacterized protein</fullName>
    </submittedName>
</protein>
<comment type="caution">
    <text evidence="1">The sequence shown here is derived from an EMBL/GenBank/DDBJ whole genome shotgun (WGS) entry which is preliminary data.</text>
</comment>
<proteinExistence type="predicted"/>
<organism evidence="1 2">
    <name type="scientific">Pistacia integerrima</name>
    <dbReference type="NCBI Taxonomy" id="434235"/>
    <lineage>
        <taxon>Eukaryota</taxon>
        <taxon>Viridiplantae</taxon>
        <taxon>Streptophyta</taxon>
        <taxon>Embryophyta</taxon>
        <taxon>Tracheophyta</taxon>
        <taxon>Spermatophyta</taxon>
        <taxon>Magnoliopsida</taxon>
        <taxon>eudicotyledons</taxon>
        <taxon>Gunneridae</taxon>
        <taxon>Pentapetalae</taxon>
        <taxon>rosids</taxon>
        <taxon>malvids</taxon>
        <taxon>Sapindales</taxon>
        <taxon>Anacardiaceae</taxon>
        <taxon>Pistacia</taxon>
    </lineage>
</organism>
<accession>A0ACC0XCG9</accession>
<evidence type="ECO:0000313" key="2">
    <source>
        <dbReference type="Proteomes" id="UP001163603"/>
    </source>
</evidence>
<dbReference type="EMBL" id="CM047748">
    <property type="protein sequence ID" value="KAJ0014979.1"/>
    <property type="molecule type" value="Genomic_DNA"/>
</dbReference>
<name>A0ACC0XCG9_9ROSI</name>
<reference evidence="2" key="1">
    <citation type="journal article" date="2023" name="G3 (Bethesda)">
        <title>Genome assembly and association tests identify interacting loci associated with vigor, precocity, and sex in interspecific pistachio rootstocks.</title>
        <authorList>
            <person name="Palmer W."/>
            <person name="Jacygrad E."/>
            <person name="Sagayaradj S."/>
            <person name="Cavanaugh K."/>
            <person name="Han R."/>
            <person name="Bertier L."/>
            <person name="Beede B."/>
            <person name="Kafkas S."/>
            <person name="Golino D."/>
            <person name="Preece J."/>
            <person name="Michelmore R."/>
        </authorList>
    </citation>
    <scope>NUCLEOTIDE SEQUENCE [LARGE SCALE GENOMIC DNA]</scope>
</reference>
<keyword evidence="2" id="KW-1185">Reference proteome</keyword>
<evidence type="ECO:0000313" key="1">
    <source>
        <dbReference type="EMBL" id="KAJ0014979.1"/>
    </source>
</evidence>